<dbReference type="Proteomes" id="UP000292085">
    <property type="component" value="Unassembled WGS sequence"/>
</dbReference>
<dbReference type="PRINTS" id="PR00107">
    <property type="entry name" value="PHOSPHOCPHPR"/>
</dbReference>
<dbReference type="InterPro" id="IPR000032">
    <property type="entry name" value="HPr-like"/>
</dbReference>
<dbReference type="PRINTS" id="PR01736">
    <property type="entry name" value="PHPHTRNFRASE"/>
</dbReference>
<dbReference type="PROSITE" id="PS00742">
    <property type="entry name" value="PEP_ENZYMES_2"/>
    <property type="match status" value="1"/>
</dbReference>
<dbReference type="InterPro" id="IPR036637">
    <property type="entry name" value="Phosphohistidine_dom_sf"/>
</dbReference>
<evidence type="ECO:0000256" key="7">
    <source>
        <dbReference type="ARBA" id="ARBA00022490"/>
    </source>
</evidence>
<name>A0A4V2DDH7_9SPHN</name>
<dbReference type="Gene3D" id="3.20.20.60">
    <property type="entry name" value="Phosphoenolpyruvate-binding domains"/>
    <property type="match status" value="1"/>
</dbReference>
<evidence type="ECO:0000256" key="4">
    <source>
        <dbReference type="ARBA" id="ARBA00007837"/>
    </source>
</evidence>
<comment type="cofactor">
    <cofactor evidence="2">
        <name>Mg(2+)</name>
        <dbReference type="ChEBI" id="CHEBI:18420"/>
    </cofactor>
</comment>
<dbReference type="GO" id="GO:0046872">
    <property type="term" value="F:metal ion binding"/>
    <property type="evidence" value="ECO:0007669"/>
    <property type="project" value="UniProtKB-KW"/>
</dbReference>
<dbReference type="CDD" id="cd00367">
    <property type="entry name" value="PTS-HPr_like"/>
    <property type="match status" value="1"/>
</dbReference>
<comment type="catalytic activity">
    <reaction evidence="1">
        <text>L-histidyl-[protein] + phosphoenolpyruvate = N(pros)-phospho-L-histidyl-[protein] + pyruvate</text>
        <dbReference type="Rhea" id="RHEA:23880"/>
        <dbReference type="Rhea" id="RHEA-COMP:9745"/>
        <dbReference type="Rhea" id="RHEA-COMP:9746"/>
        <dbReference type="ChEBI" id="CHEBI:15361"/>
        <dbReference type="ChEBI" id="CHEBI:29979"/>
        <dbReference type="ChEBI" id="CHEBI:58702"/>
        <dbReference type="ChEBI" id="CHEBI:64837"/>
        <dbReference type="EC" id="2.7.3.9"/>
    </reaction>
</comment>
<dbReference type="SUPFAM" id="SSF51261">
    <property type="entry name" value="Duplicated hybrid motif"/>
    <property type="match status" value="1"/>
</dbReference>
<dbReference type="OrthoDB" id="9765468at2"/>
<feature type="domain" description="HPr" evidence="15">
    <location>
        <begin position="167"/>
        <end position="254"/>
    </location>
</feature>
<dbReference type="GO" id="GO:0008965">
    <property type="term" value="F:phosphoenolpyruvate-protein phosphotransferase activity"/>
    <property type="evidence" value="ECO:0007669"/>
    <property type="project" value="UniProtKB-EC"/>
</dbReference>
<dbReference type="AlphaFoldDB" id="A0A4V2DDH7"/>
<evidence type="ECO:0000256" key="12">
    <source>
        <dbReference type="ARBA" id="ARBA00022777"/>
    </source>
</evidence>
<keyword evidence="9 16" id="KW-0808">Transferase</keyword>
<dbReference type="SUPFAM" id="SSF55594">
    <property type="entry name" value="HPr-like"/>
    <property type="match status" value="1"/>
</dbReference>
<organism evidence="16 17">
    <name type="scientific">Sphingomonas populi</name>
    <dbReference type="NCBI Taxonomy" id="2484750"/>
    <lineage>
        <taxon>Bacteria</taxon>
        <taxon>Pseudomonadati</taxon>
        <taxon>Pseudomonadota</taxon>
        <taxon>Alphaproteobacteria</taxon>
        <taxon>Sphingomonadales</taxon>
        <taxon>Sphingomonadaceae</taxon>
        <taxon>Sphingomonas</taxon>
    </lineage>
</organism>
<evidence type="ECO:0000313" key="17">
    <source>
        <dbReference type="Proteomes" id="UP000292085"/>
    </source>
</evidence>
<dbReference type="Gene3D" id="1.10.274.10">
    <property type="entry name" value="PtsI, HPr-binding domain"/>
    <property type="match status" value="1"/>
</dbReference>
<evidence type="ECO:0000256" key="2">
    <source>
        <dbReference type="ARBA" id="ARBA00001946"/>
    </source>
</evidence>
<feature type="domain" description="PTS EIIA type-1" evidence="14">
    <location>
        <begin position="22"/>
        <end position="126"/>
    </location>
</feature>
<dbReference type="InterPro" id="IPR035895">
    <property type="entry name" value="HPr-like_sf"/>
</dbReference>
<keyword evidence="8" id="KW-0762">Sugar transport</keyword>
<dbReference type="InterPro" id="IPR036618">
    <property type="entry name" value="PtsI_HPr-bd_sf"/>
</dbReference>
<keyword evidence="11" id="KW-0479">Metal-binding</keyword>
<dbReference type="PROSITE" id="PS00369">
    <property type="entry name" value="PTS_HPR_HIS"/>
    <property type="match status" value="1"/>
</dbReference>
<dbReference type="NCBIfam" id="TIGR00830">
    <property type="entry name" value="PTBA"/>
    <property type="match status" value="1"/>
</dbReference>
<dbReference type="InterPro" id="IPR040442">
    <property type="entry name" value="Pyrv_kinase-like_dom_sf"/>
</dbReference>
<dbReference type="InterPro" id="IPR011055">
    <property type="entry name" value="Dup_hybrid_motif"/>
</dbReference>
<evidence type="ECO:0000256" key="13">
    <source>
        <dbReference type="ARBA" id="ARBA00022842"/>
    </source>
</evidence>
<evidence type="ECO:0000256" key="10">
    <source>
        <dbReference type="ARBA" id="ARBA00022683"/>
    </source>
</evidence>
<evidence type="ECO:0000256" key="11">
    <source>
        <dbReference type="ARBA" id="ARBA00022723"/>
    </source>
</evidence>
<dbReference type="InterPro" id="IPR015813">
    <property type="entry name" value="Pyrv/PenolPyrv_kinase-like_dom"/>
</dbReference>
<evidence type="ECO:0000256" key="1">
    <source>
        <dbReference type="ARBA" id="ARBA00000683"/>
    </source>
</evidence>
<protein>
    <recommendedName>
        <fullName evidence="5">phosphoenolpyruvate--protein phosphotransferase</fullName>
        <ecNumber evidence="5">2.7.3.9</ecNumber>
    </recommendedName>
</protein>
<dbReference type="Pfam" id="PF00391">
    <property type="entry name" value="PEP-utilizers"/>
    <property type="match status" value="1"/>
</dbReference>
<evidence type="ECO:0000256" key="9">
    <source>
        <dbReference type="ARBA" id="ARBA00022679"/>
    </source>
</evidence>
<dbReference type="Gene3D" id="2.70.70.10">
    <property type="entry name" value="Glucose Permease (Domain IIA)"/>
    <property type="match status" value="1"/>
</dbReference>
<dbReference type="NCBIfam" id="TIGR01003">
    <property type="entry name" value="PTS_HPr_family"/>
    <property type="match status" value="1"/>
</dbReference>
<dbReference type="GO" id="GO:0009401">
    <property type="term" value="P:phosphoenolpyruvate-dependent sugar phosphotransferase system"/>
    <property type="evidence" value="ECO:0007669"/>
    <property type="project" value="UniProtKB-KW"/>
</dbReference>
<evidence type="ECO:0000259" key="15">
    <source>
        <dbReference type="PROSITE" id="PS51350"/>
    </source>
</evidence>
<evidence type="ECO:0000259" key="14">
    <source>
        <dbReference type="PROSITE" id="PS51093"/>
    </source>
</evidence>
<gene>
    <name evidence="16" type="primary">ptsP</name>
    <name evidence="16" type="ORF">EWE75_07970</name>
</gene>
<dbReference type="InterPro" id="IPR001020">
    <property type="entry name" value="PTS_HPr_His_P_site"/>
</dbReference>
<keyword evidence="7" id="KW-0963">Cytoplasm</keyword>
<dbReference type="GO" id="GO:0005737">
    <property type="term" value="C:cytoplasm"/>
    <property type="evidence" value="ECO:0007669"/>
    <property type="project" value="UniProtKB-SubCell"/>
</dbReference>
<keyword evidence="10" id="KW-0598">Phosphotransferase system</keyword>
<comment type="similarity">
    <text evidence="4">Belongs to the PEP-utilizing enzyme family.</text>
</comment>
<accession>A0A4V2DDH7</accession>
<evidence type="ECO:0000256" key="3">
    <source>
        <dbReference type="ARBA" id="ARBA00004496"/>
    </source>
</evidence>
<reference evidence="16 17" key="1">
    <citation type="submission" date="2019-02" db="EMBL/GenBank/DDBJ databases">
        <authorList>
            <person name="Li Y."/>
        </authorList>
    </citation>
    <scope>NUCLEOTIDE SEQUENCE [LARGE SCALE GENOMIC DNA]</scope>
    <source>
        <strain evidence="16 17">3-7</strain>
    </source>
</reference>
<dbReference type="InterPro" id="IPR008731">
    <property type="entry name" value="PTS_EIN"/>
</dbReference>
<dbReference type="Pfam" id="PF02896">
    <property type="entry name" value="PEP-utilizers_C"/>
    <property type="match status" value="1"/>
</dbReference>
<dbReference type="InterPro" id="IPR008279">
    <property type="entry name" value="PEP-util_enz_mobile_dom"/>
</dbReference>
<proteinExistence type="inferred from homology"/>
<dbReference type="SUPFAM" id="SSF47831">
    <property type="entry name" value="Enzyme I of the PEP:sugar phosphotransferase system HPr-binding (sub)domain"/>
    <property type="match status" value="1"/>
</dbReference>
<evidence type="ECO:0000256" key="6">
    <source>
        <dbReference type="ARBA" id="ARBA00022448"/>
    </source>
</evidence>
<evidence type="ECO:0000256" key="8">
    <source>
        <dbReference type="ARBA" id="ARBA00022597"/>
    </source>
</evidence>
<dbReference type="InterPro" id="IPR001127">
    <property type="entry name" value="PTS_EIIA_1_perm"/>
</dbReference>
<dbReference type="Pfam" id="PF05524">
    <property type="entry name" value="PEP-utilisers_N"/>
    <property type="match status" value="1"/>
</dbReference>
<dbReference type="Gene3D" id="3.50.30.10">
    <property type="entry name" value="Phosphohistidine domain"/>
    <property type="match status" value="1"/>
</dbReference>
<keyword evidence="12" id="KW-0418">Kinase</keyword>
<keyword evidence="16" id="KW-0670">Pyruvate</keyword>
<dbReference type="EMBL" id="SGIS01000009">
    <property type="protein sequence ID" value="RZF65028.1"/>
    <property type="molecule type" value="Genomic_DNA"/>
</dbReference>
<dbReference type="PROSITE" id="PS51350">
    <property type="entry name" value="PTS_HPR_DOM"/>
    <property type="match status" value="1"/>
</dbReference>
<dbReference type="Pfam" id="PF00381">
    <property type="entry name" value="PTS-HPr"/>
    <property type="match status" value="1"/>
</dbReference>
<dbReference type="RefSeq" id="WP_130156213.1">
    <property type="nucleotide sequence ID" value="NZ_SGIS01000009.1"/>
</dbReference>
<dbReference type="SUPFAM" id="SSF51621">
    <property type="entry name" value="Phosphoenolpyruvate/pyruvate domain"/>
    <property type="match status" value="1"/>
</dbReference>
<dbReference type="InterPro" id="IPR000121">
    <property type="entry name" value="PEP_util_C"/>
</dbReference>
<dbReference type="PROSITE" id="PS00371">
    <property type="entry name" value="PTS_EIIA_TYPE_1_HIS"/>
    <property type="match status" value="1"/>
</dbReference>
<evidence type="ECO:0000256" key="5">
    <source>
        <dbReference type="ARBA" id="ARBA00012232"/>
    </source>
</evidence>
<dbReference type="NCBIfam" id="TIGR01417">
    <property type="entry name" value="PTS_I_fam"/>
    <property type="match status" value="1"/>
</dbReference>
<dbReference type="InterPro" id="IPR050499">
    <property type="entry name" value="PEP-utilizing_PTS_enzyme"/>
</dbReference>
<dbReference type="InterPro" id="IPR023151">
    <property type="entry name" value="PEP_util_CS"/>
</dbReference>
<dbReference type="PANTHER" id="PTHR46244">
    <property type="entry name" value="PHOSPHOENOLPYRUVATE-PROTEIN PHOSPHOTRANSFERASE"/>
    <property type="match status" value="1"/>
</dbReference>
<dbReference type="PANTHER" id="PTHR46244:SF6">
    <property type="entry name" value="PHOSPHOENOLPYRUVATE-PROTEIN PHOSPHOTRANSFERASE"/>
    <property type="match status" value="1"/>
</dbReference>
<keyword evidence="6" id="KW-0813">Transport</keyword>
<dbReference type="GO" id="GO:0016301">
    <property type="term" value="F:kinase activity"/>
    <property type="evidence" value="ECO:0007669"/>
    <property type="project" value="UniProtKB-KW"/>
</dbReference>
<dbReference type="InterPro" id="IPR006318">
    <property type="entry name" value="PTS_EI-like"/>
</dbReference>
<dbReference type="Gene3D" id="3.30.1340.10">
    <property type="entry name" value="HPr-like"/>
    <property type="match status" value="1"/>
</dbReference>
<dbReference type="EC" id="2.7.3.9" evidence="5"/>
<comment type="caution">
    <text evidence="16">The sequence shown here is derived from an EMBL/GenBank/DDBJ whole genome shotgun (WGS) entry which is preliminary data.</text>
</comment>
<dbReference type="SUPFAM" id="SSF52009">
    <property type="entry name" value="Phosphohistidine domain"/>
    <property type="match status" value="1"/>
</dbReference>
<keyword evidence="13" id="KW-0460">Magnesium</keyword>
<keyword evidence="17" id="KW-1185">Reference proteome</keyword>
<comment type="subcellular location">
    <subcellularLocation>
        <location evidence="3">Cytoplasm</location>
    </subcellularLocation>
</comment>
<dbReference type="PROSITE" id="PS51093">
    <property type="entry name" value="PTS_EIIA_TYPE_1"/>
    <property type="match status" value="1"/>
</dbReference>
<dbReference type="Pfam" id="PF00358">
    <property type="entry name" value="PTS_EIIA_1"/>
    <property type="match status" value="1"/>
</dbReference>
<evidence type="ECO:0000313" key="16">
    <source>
        <dbReference type="EMBL" id="RZF65028.1"/>
    </source>
</evidence>
<sequence length="837" mass="85151">MTRLTLVAPIDGWLVPLADVPDAVFADRLLGDGVAIDPLADTLHAPAPGVIVSVHEAGHAVTLRLDAGPVLLMHFGLETVSLGGAGFTPQVRAGQHVEAGTPLLTVDLATVAAGAKSLVTPIVVTEGDFAIAWRAEPGRIRCGEPLLTLAADHPAERAEAKPVFTASASRTLRVPLAHGLHARPSAKLADLARGFDAEVRAIKGDRDARLRSPSAMMTLAVAHGDTLTIAASGADAQAAVDAVADLIATGMGEGKPLAAPAPAVPKPAAPLPPPHDGILTGVAASPGFATGVAAHFVRPEPVLAQTSEGVAAERARFAEALAALGAALETESGTASAEQRAIVAAHRALLDDEDLIERTHARIDAGDSAAVAWRRVLRDQAEALRAAPDPHIAERADDLIDVEVQVQWRLAGQAAPAVALPADAILLADDLVPSQVASLDPALVAGIVTARGGPTSHVAIIAASRGIPALVAAGPHVLAIAAGTPLVLDTAAGTLVIDPDMATWQQAQVETAQRAVRKAAARAAAALEGRTTDGVRIEVSANLGKLAEAAPAVAGGAEGCGLLRTEFLFLDRAVAPDEDEQTADYAAIARALEGRPLVIRLLDIGGDKPAPYLPIAPEENPALGLRGIRVALAHPDILATQLRAVLRAGEAGDVRVMAPMIAKVSELRAVRAAMQVESAALGLGADMPLGVMVETPAAAVMADGLAAECDFLSIGTNDLTQYVLAMDRGNPAVAGSVDGLDPAVLRMIDQCCRGAALHGKPVGVCGGLASDRLAVPILIGLGVTKLSAAPAAVAEVKALVRGVSVDRCRTLAAAVVQVSTAAEVRALAAALLEELGL</sequence>